<evidence type="ECO:0000256" key="8">
    <source>
        <dbReference type="RuleBase" id="RU003857"/>
    </source>
</evidence>
<evidence type="ECO:0000256" key="4">
    <source>
        <dbReference type="ARBA" id="ARBA00022989"/>
    </source>
</evidence>
<evidence type="ECO:0000313" key="12">
    <source>
        <dbReference type="EMBL" id="VDM60631.1"/>
    </source>
</evidence>
<dbReference type="PRINTS" id="PR01333">
    <property type="entry name" value="2POREKCHANEL"/>
</dbReference>
<evidence type="ECO:0000256" key="10">
    <source>
        <dbReference type="SAM" id="Phobius"/>
    </source>
</evidence>
<evidence type="ECO:0000313" key="14">
    <source>
        <dbReference type="WBParaSite" id="ACOC_0000904501-mRNA-1"/>
    </source>
</evidence>
<dbReference type="OrthoDB" id="297496at2759"/>
<dbReference type="GO" id="GO:0022841">
    <property type="term" value="F:potassium ion leak channel activity"/>
    <property type="evidence" value="ECO:0007669"/>
    <property type="project" value="TreeGrafter"/>
</dbReference>
<evidence type="ECO:0000313" key="13">
    <source>
        <dbReference type="Proteomes" id="UP000267027"/>
    </source>
</evidence>
<protein>
    <submittedName>
        <fullName evidence="14">Ion channel</fullName>
    </submittedName>
</protein>
<keyword evidence="6 10" id="KW-0472">Membrane</keyword>
<keyword evidence="4 10" id="KW-1133">Transmembrane helix</keyword>
<feature type="transmembrane region" description="Helical" evidence="10">
    <location>
        <begin position="69"/>
        <end position="86"/>
    </location>
</feature>
<feature type="domain" description="Potassium channel" evidence="11">
    <location>
        <begin position="99"/>
        <end position="169"/>
    </location>
</feature>
<comment type="subcellular location">
    <subcellularLocation>
        <location evidence="1">Membrane</location>
        <topology evidence="1">Multi-pass membrane protein</topology>
    </subcellularLocation>
</comment>
<dbReference type="PANTHER" id="PTHR11003:SF324">
    <property type="entry name" value="POTASSIUM CHANNEL DOMAIN-CONTAINING PROTEIN"/>
    <property type="match status" value="1"/>
</dbReference>
<dbReference type="Gene3D" id="1.10.287.70">
    <property type="match status" value="2"/>
</dbReference>
<feature type="region of interest" description="Disordered" evidence="9">
    <location>
        <begin position="190"/>
        <end position="212"/>
    </location>
</feature>
<reference evidence="14" key="1">
    <citation type="submission" date="2016-04" db="UniProtKB">
        <authorList>
            <consortium name="WormBaseParasite"/>
        </authorList>
    </citation>
    <scope>IDENTIFICATION</scope>
</reference>
<dbReference type="SUPFAM" id="SSF81324">
    <property type="entry name" value="Voltage-gated potassium channels"/>
    <property type="match status" value="2"/>
</dbReference>
<comment type="similarity">
    <text evidence="8">Belongs to the two pore domain potassium channel (TC 1.A.1.8) family.</text>
</comment>
<evidence type="ECO:0000256" key="6">
    <source>
        <dbReference type="ARBA" id="ARBA00023136"/>
    </source>
</evidence>
<evidence type="ECO:0000256" key="7">
    <source>
        <dbReference type="ARBA" id="ARBA00023303"/>
    </source>
</evidence>
<accession>A0A158PJQ0</accession>
<dbReference type="AlphaFoldDB" id="A0A158PJQ0"/>
<dbReference type="Pfam" id="PF07885">
    <property type="entry name" value="Ion_trans_2"/>
    <property type="match status" value="2"/>
</dbReference>
<sequence length="226" mass="25848">MYFEGSNTTNFNETKLRTAIEKYDIDMSMKPTTYREKRWNLWGALYYAGTLYTTIGYGDMAAVTTWGRIFTVIYAMIGIPLVITILNDWGTMMFYVVDVLVFWIVLCSAVFVFFEKWTFFESLYFFIISLTTIGLGDLTLSHNVALANFLPILIGLSVCSMAINVTQMQLEILFGKIVKLIDTDFKTKLSESDDEKKKSDDEAKGGDMQPVLSKIRRRKGITIEKV</sequence>
<evidence type="ECO:0000256" key="1">
    <source>
        <dbReference type="ARBA" id="ARBA00004141"/>
    </source>
</evidence>
<dbReference type="GO" id="GO:0005886">
    <property type="term" value="C:plasma membrane"/>
    <property type="evidence" value="ECO:0007669"/>
    <property type="project" value="TreeGrafter"/>
</dbReference>
<evidence type="ECO:0000256" key="5">
    <source>
        <dbReference type="ARBA" id="ARBA00023065"/>
    </source>
</evidence>
<keyword evidence="13" id="KW-1185">Reference proteome</keyword>
<dbReference type="Proteomes" id="UP000267027">
    <property type="component" value="Unassembled WGS sequence"/>
</dbReference>
<feature type="transmembrane region" description="Helical" evidence="10">
    <location>
        <begin position="39"/>
        <end position="57"/>
    </location>
</feature>
<reference evidence="12 13" key="2">
    <citation type="submission" date="2018-11" db="EMBL/GenBank/DDBJ databases">
        <authorList>
            <consortium name="Pathogen Informatics"/>
        </authorList>
    </citation>
    <scope>NUCLEOTIDE SEQUENCE [LARGE SCALE GENOMIC DNA]</scope>
    <source>
        <strain evidence="12 13">Costa Rica</strain>
    </source>
</reference>
<keyword evidence="2 8" id="KW-0813">Transport</keyword>
<feature type="transmembrane region" description="Helical" evidence="10">
    <location>
        <begin position="123"/>
        <end position="140"/>
    </location>
</feature>
<keyword evidence="7 8" id="KW-0407">Ion channel</keyword>
<evidence type="ECO:0000256" key="9">
    <source>
        <dbReference type="SAM" id="MobiDB-lite"/>
    </source>
</evidence>
<feature type="compositionally biased region" description="Basic and acidic residues" evidence="9">
    <location>
        <begin position="190"/>
        <end position="205"/>
    </location>
</feature>
<feature type="transmembrane region" description="Helical" evidence="10">
    <location>
        <begin position="92"/>
        <end position="114"/>
    </location>
</feature>
<dbReference type="InterPro" id="IPR003280">
    <property type="entry name" value="2pore_dom_K_chnl"/>
</dbReference>
<keyword evidence="5 8" id="KW-0406">Ion transport</keyword>
<dbReference type="PANTHER" id="PTHR11003">
    <property type="entry name" value="POTASSIUM CHANNEL, SUBFAMILY K"/>
    <property type="match status" value="1"/>
</dbReference>
<evidence type="ECO:0000259" key="11">
    <source>
        <dbReference type="Pfam" id="PF07885"/>
    </source>
</evidence>
<dbReference type="InterPro" id="IPR013099">
    <property type="entry name" value="K_chnl_dom"/>
</dbReference>
<dbReference type="GO" id="GO:0030322">
    <property type="term" value="P:stabilization of membrane potential"/>
    <property type="evidence" value="ECO:0007669"/>
    <property type="project" value="TreeGrafter"/>
</dbReference>
<evidence type="ECO:0000256" key="2">
    <source>
        <dbReference type="ARBA" id="ARBA00022448"/>
    </source>
</evidence>
<proteinExistence type="inferred from homology"/>
<feature type="transmembrane region" description="Helical" evidence="10">
    <location>
        <begin position="146"/>
        <end position="166"/>
    </location>
</feature>
<dbReference type="EMBL" id="UYYA01004241">
    <property type="protein sequence ID" value="VDM60631.1"/>
    <property type="molecule type" value="Genomic_DNA"/>
</dbReference>
<feature type="domain" description="Potassium channel" evidence="11">
    <location>
        <begin position="37"/>
        <end position="94"/>
    </location>
</feature>
<organism evidence="14">
    <name type="scientific">Angiostrongylus costaricensis</name>
    <name type="common">Nematode worm</name>
    <dbReference type="NCBI Taxonomy" id="334426"/>
    <lineage>
        <taxon>Eukaryota</taxon>
        <taxon>Metazoa</taxon>
        <taxon>Ecdysozoa</taxon>
        <taxon>Nematoda</taxon>
        <taxon>Chromadorea</taxon>
        <taxon>Rhabditida</taxon>
        <taxon>Rhabditina</taxon>
        <taxon>Rhabditomorpha</taxon>
        <taxon>Strongyloidea</taxon>
        <taxon>Metastrongylidae</taxon>
        <taxon>Angiostrongylus</taxon>
    </lineage>
</organism>
<dbReference type="WBParaSite" id="ACOC_0000904501-mRNA-1">
    <property type="protein sequence ID" value="ACOC_0000904501-mRNA-1"/>
    <property type="gene ID" value="ACOC_0000904501"/>
</dbReference>
<evidence type="ECO:0000256" key="3">
    <source>
        <dbReference type="ARBA" id="ARBA00022692"/>
    </source>
</evidence>
<keyword evidence="3 8" id="KW-0812">Transmembrane</keyword>
<dbReference type="GO" id="GO:0015271">
    <property type="term" value="F:outward rectifier potassium channel activity"/>
    <property type="evidence" value="ECO:0007669"/>
    <property type="project" value="TreeGrafter"/>
</dbReference>
<gene>
    <name evidence="12" type="ORF">ACOC_LOCUS9046</name>
</gene>
<name>A0A158PJQ0_ANGCS</name>